<dbReference type="PROSITE" id="PS51318">
    <property type="entry name" value="TAT"/>
    <property type="match status" value="1"/>
</dbReference>
<feature type="chain" id="PRO_5047029669" evidence="1">
    <location>
        <begin position="35"/>
        <end position="204"/>
    </location>
</feature>
<evidence type="ECO:0000259" key="2">
    <source>
        <dbReference type="PROSITE" id="PS50041"/>
    </source>
</evidence>
<organism evidence="3 4">
    <name type="scientific">Rhodocista pekingensis</name>
    <dbReference type="NCBI Taxonomy" id="201185"/>
    <lineage>
        <taxon>Bacteria</taxon>
        <taxon>Pseudomonadati</taxon>
        <taxon>Pseudomonadota</taxon>
        <taxon>Alphaproteobacteria</taxon>
        <taxon>Rhodospirillales</taxon>
        <taxon>Azospirillaceae</taxon>
        <taxon>Rhodocista</taxon>
    </lineage>
</organism>
<comment type="caution">
    <text evidence="3">The sequence shown here is derived from an EMBL/GenBank/DDBJ whole genome shotgun (WGS) entry which is preliminary data.</text>
</comment>
<sequence>MRNPLLRTRRQAVRAAVAALALGGVLLLPSRAGAAEMTADVPEKEGPVVFDPASGSHFQLILPDHSFRGFTWEDAQARAHRRSRAGVPGRLAKVTTRETFQFLRRALPAREPFWIGLRYWCRFRTLQWDDGTLLERGGFQAWHPQWFRDPATTCETATHMKFMPVYMTAAQEGGLWQAAGDVKFMRGFVVEYPARPTDTAPRDP</sequence>
<dbReference type="SUPFAM" id="SSF56436">
    <property type="entry name" value="C-type lectin-like"/>
    <property type="match status" value="1"/>
</dbReference>
<feature type="signal peptide" evidence="1">
    <location>
        <begin position="1"/>
        <end position="34"/>
    </location>
</feature>
<dbReference type="RefSeq" id="WP_377360866.1">
    <property type="nucleotide sequence ID" value="NZ_JBHTCM010000028.1"/>
</dbReference>
<evidence type="ECO:0000256" key="1">
    <source>
        <dbReference type="SAM" id="SignalP"/>
    </source>
</evidence>
<dbReference type="EMBL" id="JBHTCM010000028">
    <property type="protein sequence ID" value="MFC7335318.1"/>
    <property type="molecule type" value="Genomic_DNA"/>
</dbReference>
<gene>
    <name evidence="3" type="ORF">ACFQPS_19275</name>
</gene>
<reference evidence="4" key="1">
    <citation type="journal article" date="2019" name="Int. J. Syst. Evol. Microbiol.">
        <title>The Global Catalogue of Microorganisms (GCM) 10K type strain sequencing project: providing services to taxonomists for standard genome sequencing and annotation.</title>
        <authorList>
            <consortium name="The Broad Institute Genomics Platform"/>
            <consortium name="The Broad Institute Genome Sequencing Center for Infectious Disease"/>
            <person name="Wu L."/>
            <person name="Ma J."/>
        </authorList>
    </citation>
    <scope>NUCLEOTIDE SEQUENCE [LARGE SCALE GENOMIC DNA]</scope>
    <source>
        <strain evidence="4">CGMCC 1.16275</strain>
    </source>
</reference>
<dbReference type="CDD" id="cd00037">
    <property type="entry name" value="CLECT"/>
    <property type="match status" value="1"/>
</dbReference>
<dbReference type="Gene3D" id="3.10.100.10">
    <property type="entry name" value="Mannose-Binding Protein A, subunit A"/>
    <property type="match status" value="1"/>
</dbReference>
<dbReference type="InterPro" id="IPR016186">
    <property type="entry name" value="C-type_lectin-like/link_sf"/>
</dbReference>
<dbReference type="InterPro" id="IPR006311">
    <property type="entry name" value="TAT_signal"/>
</dbReference>
<keyword evidence="1" id="KW-0732">Signal</keyword>
<protein>
    <submittedName>
        <fullName evidence="3">C-type lectin domain-containing protein</fullName>
    </submittedName>
</protein>
<dbReference type="Proteomes" id="UP001596456">
    <property type="component" value="Unassembled WGS sequence"/>
</dbReference>
<feature type="domain" description="C-type lectin" evidence="2">
    <location>
        <begin position="71"/>
        <end position="177"/>
    </location>
</feature>
<proteinExistence type="predicted"/>
<evidence type="ECO:0000313" key="3">
    <source>
        <dbReference type="EMBL" id="MFC7335318.1"/>
    </source>
</evidence>
<dbReference type="Pfam" id="PF00059">
    <property type="entry name" value="Lectin_C"/>
    <property type="match status" value="1"/>
</dbReference>
<evidence type="ECO:0000313" key="4">
    <source>
        <dbReference type="Proteomes" id="UP001596456"/>
    </source>
</evidence>
<name>A0ABW2L0Z5_9PROT</name>
<keyword evidence="4" id="KW-1185">Reference proteome</keyword>
<dbReference type="InterPro" id="IPR001304">
    <property type="entry name" value="C-type_lectin-like"/>
</dbReference>
<dbReference type="PROSITE" id="PS50041">
    <property type="entry name" value="C_TYPE_LECTIN_2"/>
    <property type="match status" value="1"/>
</dbReference>
<accession>A0ABW2L0Z5</accession>
<dbReference type="InterPro" id="IPR016187">
    <property type="entry name" value="CTDL_fold"/>
</dbReference>